<sequence length="363" mass="38848">MISFGILSSSLFFYAFVLVAPVLATQSLSVSVSGPSSVVDVTNLKVVTTIRNTGDEDVRLLNDPDTVITPQWATHTFGVSKVGSETTPDFHGIKVKWSASLAMESNDTTILAPGQSVNYTHDLSKRYDFTHPGTGKYVITARESFTHVDPSGNVGSIVATQGAPATLSLSGALVDVPPLRRSFRFSRRASFVNCTAAQQTQINQATPQAQTYAKNALAYLKTVKAATPRYTTWFGAFNTTRFDTVVSHFTNISSNSFSSFTYDCSCPPTEPGDDVSGLFAYVDPEVFGYINLCPAFFAAPVNGTDSKGGTIIHESSHFVKNAGTDDNAYGQTAAQALAVATPDLAVDNADSHEYFAENNPVLA</sequence>
<dbReference type="SUPFAM" id="SSF55486">
    <property type="entry name" value="Metalloproteases ('zincins'), catalytic domain"/>
    <property type="match status" value="1"/>
</dbReference>
<evidence type="ECO:0000256" key="4">
    <source>
        <dbReference type="ARBA" id="ARBA00022723"/>
    </source>
</evidence>
<evidence type="ECO:0000256" key="3">
    <source>
        <dbReference type="ARBA" id="ARBA00022670"/>
    </source>
</evidence>
<accession>A0A067MQD2</accession>
<dbReference type="GO" id="GO:0004222">
    <property type="term" value="F:metalloendopeptidase activity"/>
    <property type="evidence" value="ECO:0007669"/>
    <property type="project" value="InterPro"/>
</dbReference>
<keyword evidence="6" id="KW-0862">Zinc</keyword>
<dbReference type="Pfam" id="PF14521">
    <property type="entry name" value="Aspzincin_M35"/>
    <property type="match status" value="1"/>
</dbReference>
<dbReference type="InParanoid" id="A0A067MQD2"/>
<keyword evidence="5" id="KW-0378">Hydrolase</keyword>
<dbReference type="InterPro" id="IPR050414">
    <property type="entry name" value="Fungal_M35_metalloproteases"/>
</dbReference>
<dbReference type="EMBL" id="KL198041">
    <property type="protein sequence ID" value="KDQ13796.1"/>
    <property type="molecule type" value="Genomic_DNA"/>
</dbReference>
<evidence type="ECO:0000256" key="8">
    <source>
        <dbReference type="SAM" id="SignalP"/>
    </source>
</evidence>
<keyword evidence="11" id="KW-1185">Reference proteome</keyword>
<dbReference type="PANTHER" id="PTHR37016:SF3">
    <property type="entry name" value="NEUTRAL PROTEASE 2-RELATED"/>
    <property type="match status" value="1"/>
</dbReference>
<dbReference type="Proteomes" id="UP000027195">
    <property type="component" value="Unassembled WGS sequence"/>
</dbReference>
<keyword evidence="7" id="KW-0482">Metalloprotease</keyword>
<evidence type="ECO:0000256" key="5">
    <source>
        <dbReference type="ARBA" id="ARBA00022801"/>
    </source>
</evidence>
<reference evidence="11" key="1">
    <citation type="journal article" date="2014" name="Proc. Natl. Acad. Sci. U.S.A.">
        <title>Extensive sampling of basidiomycete genomes demonstrates inadequacy of the white-rot/brown-rot paradigm for wood decay fungi.</title>
        <authorList>
            <person name="Riley R."/>
            <person name="Salamov A.A."/>
            <person name="Brown D.W."/>
            <person name="Nagy L.G."/>
            <person name="Floudas D."/>
            <person name="Held B.W."/>
            <person name="Levasseur A."/>
            <person name="Lombard V."/>
            <person name="Morin E."/>
            <person name="Otillar R."/>
            <person name="Lindquist E.A."/>
            <person name="Sun H."/>
            <person name="LaButti K.M."/>
            <person name="Schmutz J."/>
            <person name="Jabbour D."/>
            <person name="Luo H."/>
            <person name="Baker S.E."/>
            <person name="Pisabarro A.G."/>
            <person name="Walton J.D."/>
            <person name="Blanchette R.A."/>
            <person name="Henrissat B."/>
            <person name="Martin F."/>
            <person name="Cullen D."/>
            <person name="Hibbett D.S."/>
            <person name="Grigoriev I.V."/>
        </authorList>
    </citation>
    <scope>NUCLEOTIDE SEQUENCE [LARGE SCALE GENOMIC DNA]</scope>
    <source>
        <strain evidence="11">FD-172 SS1</strain>
    </source>
</reference>
<keyword evidence="8" id="KW-0732">Signal</keyword>
<keyword evidence="4" id="KW-0479">Metal-binding</keyword>
<evidence type="ECO:0000256" key="1">
    <source>
        <dbReference type="ARBA" id="ARBA00001947"/>
    </source>
</evidence>
<evidence type="ECO:0000256" key="6">
    <source>
        <dbReference type="ARBA" id="ARBA00022833"/>
    </source>
</evidence>
<feature type="chain" id="PRO_5001641461" description="Lysine-specific metallo-endopeptidase domain-containing protein" evidence="8">
    <location>
        <begin position="25"/>
        <end position="363"/>
    </location>
</feature>
<dbReference type="GO" id="GO:0046872">
    <property type="term" value="F:metal ion binding"/>
    <property type="evidence" value="ECO:0007669"/>
    <property type="project" value="UniProtKB-KW"/>
</dbReference>
<dbReference type="PANTHER" id="PTHR37016">
    <property type="match status" value="1"/>
</dbReference>
<feature type="signal peptide" evidence="8">
    <location>
        <begin position="1"/>
        <end position="24"/>
    </location>
</feature>
<evidence type="ECO:0000259" key="9">
    <source>
        <dbReference type="SMART" id="SM01351"/>
    </source>
</evidence>
<evidence type="ECO:0000256" key="2">
    <source>
        <dbReference type="ARBA" id="ARBA00010279"/>
    </source>
</evidence>
<dbReference type="HOGENOM" id="CLU_041257_0_0_1"/>
<dbReference type="STRING" id="930990.A0A067MQD2"/>
<organism evidence="10 11">
    <name type="scientific">Botryobasidium botryosum (strain FD-172 SS1)</name>
    <dbReference type="NCBI Taxonomy" id="930990"/>
    <lineage>
        <taxon>Eukaryota</taxon>
        <taxon>Fungi</taxon>
        <taxon>Dikarya</taxon>
        <taxon>Basidiomycota</taxon>
        <taxon>Agaricomycotina</taxon>
        <taxon>Agaricomycetes</taxon>
        <taxon>Cantharellales</taxon>
        <taxon>Botryobasidiaceae</taxon>
        <taxon>Botryobasidium</taxon>
    </lineage>
</organism>
<protein>
    <recommendedName>
        <fullName evidence="9">Lysine-specific metallo-endopeptidase domain-containing protein</fullName>
    </recommendedName>
</protein>
<dbReference type="Gene3D" id="3.40.390.10">
    <property type="entry name" value="Collagenase (Catalytic Domain)"/>
    <property type="match status" value="1"/>
</dbReference>
<dbReference type="InterPro" id="IPR029463">
    <property type="entry name" value="Lys_MEP"/>
</dbReference>
<dbReference type="SMART" id="SM01351">
    <property type="entry name" value="Aspzincin_M35"/>
    <property type="match status" value="1"/>
</dbReference>
<name>A0A067MQD2_BOTB1</name>
<keyword evidence="3" id="KW-0645">Protease</keyword>
<gene>
    <name evidence="10" type="ORF">BOTBODRAFT_33232</name>
</gene>
<feature type="domain" description="Lysine-specific metallo-endopeptidase" evidence="9">
    <location>
        <begin position="218"/>
        <end position="357"/>
    </location>
</feature>
<dbReference type="InterPro" id="IPR024079">
    <property type="entry name" value="MetalloPept_cat_dom_sf"/>
</dbReference>
<dbReference type="GO" id="GO:0006508">
    <property type="term" value="P:proteolysis"/>
    <property type="evidence" value="ECO:0007669"/>
    <property type="project" value="UniProtKB-KW"/>
</dbReference>
<proteinExistence type="inferred from homology"/>
<evidence type="ECO:0000256" key="7">
    <source>
        <dbReference type="ARBA" id="ARBA00023049"/>
    </source>
</evidence>
<dbReference type="OrthoDB" id="412874at2759"/>
<evidence type="ECO:0000313" key="10">
    <source>
        <dbReference type="EMBL" id="KDQ13796.1"/>
    </source>
</evidence>
<evidence type="ECO:0000313" key="11">
    <source>
        <dbReference type="Proteomes" id="UP000027195"/>
    </source>
</evidence>
<dbReference type="Gene3D" id="2.60.40.2970">
    <property type="match status" value="1"/>
</dbReference>
<comment type="similarity">
    <text evidence="2">Belongs to the peptidase M35 family.</text>
</comment>
<comment type="cofactor">
    <cofactor evidence="1">
        <name>Zn(2+)</name>
        <dbReference type="ChEBI" id="CHEBI:29105"/>
    </cofactor>
</comment>
<dbReference type="AlphaFoldDB" id="A0A067MQD2"/>